<dbReference type="Proteomes" id="UP001221217">
    <property type="component" value="Unassembled WGS sequence"/>
</dbReference>
<reference evidence="2 3" key="1">
    <citation type="submission" date="2022-12" db="EMBL/GenBank/DDBJ databases">
        <title>Metagenome assembled genome from gulf of manar.</title>
        <authorList>
            <person name="Kohli P."/>
            <person name="Pk S."/>
            <person name="Venkata Ramana C."/>
            <person name="Sasikala C."/>
        </authorList>
    </citation>
    <scope>NUCLEOTIDE SEQUENCE [LARGE SCALE GENOMIC DNA]</scope>
    <source>
        <strain evidence="2">JB008</strain>
    </source>
</reference>
<evidence type="ECO:0000259" key="1">
    <source>
        <dbReference type="Pfam" id="PF00190"/>
    </source>
</evidence>
<organism evidence="2 3">
    <name type="scientific">Candidatus Thalassospirochaeta sargassi</name>
    <dbReference type="NCBI Taxonomy" id="3119039"/>
    <lineage>
        <taxon>Bacteria</taxon>
        <taxon>Pseudomonadati</taxon>
        <taxon>Spirochaetota</taxon>
        <taxon>Spirochaetia</taxon>
        <taxon>Spirochaetales</taxon>
        <taxon>Spirochaetaceae</taxon>
        <taxon>Candidatus Thalassospirochaeta</taxon>
    </lineage>
</organism>
<dbReference type="Pfam" id="PF00190">
    <property type="entry name" value="Cupin_1"/>
    <property type="match status" value="1"/>
</dbReference>
<dbReference type="InterPro" id="IPR006045">
    <property type="entry name" value="Cupin_1"/>
</dbReference>
<dbReference type="InterPro" id="IPR014500">
    <property type="entry name" value="UCP019307_cupin"/>
</dbReference>
<dbReference type="SUPFAM" id="SSF51182">
    <property type="entry name" value="RmlC-like cupins"/>
    <property type="match status" value="1"/>
</dbReference>
<protein>
    <submittedName>
        <fullName evidence="2">Cupin domain-containing protein</fullName>
    </submittedName>
</protein>
<dbReference type="InterPro" id="IPR011051">
    <property type="entry name" value="RmlC_Cupin_sf"/>
</dbReference>
<dbReference type="AlphaFoldDB" id="A0AAJ1IEW0"/>
<dbReference type="PANTHER" id="PTHR36448:SF2">
    <property type="entry name" value="CUPIN TYPE-1 DOMAIN-CONTAINING PROTEIN"/>
    <property type="match status" value="1"/>
</dbReference>
<dbReference type="PANTHER" id="PTHR36448">
    <property type="entry name" value="BLR7373 PROTEIN"/>
    <property type="match status" value="1"/>
</dbReference>
<feature type="domain" description="Cupin type-1" evidence="1">
    <location>
        <begin position="61"/>
        <end position="114"/>
    </location>
</feature>
<evidence type="ECO:0000313" key="3">
    <source>
        <dbReference type="Proteomes" id="UP001221217"/>
    </source>
</evidence>
<gene>
    <name evidence="2" type="ORF">PQJ61_07845</name>
</gene>
<dbReference type="InterPro" id="IPR014710">
    <property type="entry name" value="RmlC-like_jellyroll"/>
</dbReference>
<proteinExistence type="predicted"/>
<dbReference type="InterPro" id="IPR047121">
    <property type="entry name" value="YjiB-like"/>
</dbReference>
<dbReference type="Gene3D" id="2.60.120.10">
    <property type="entry name" value="Jelly Rolls"/>
    <property type="match status" value="1"/>
</dbReference>
<sequence length="168" mass="18086">MELFKFQFDDDGQFPNSSLPVVIYKGFFSGGEAVRPDAYERLLDTNGWGGGWRNGLFSYHHFHSTAHEALCVYKGWADVRLGGEGGKTLRVEAGDVIILPAGVAHKNMGQGAGFSVVGSYPTGQHPDMNYGRPGERPGVDENIAAVRLPVADPVSGSGGIIEYWADKA</sequence>
<accession>A0AAJ1IEW0</accession>
<evidence type="ECO:0000313" key="2">
    <source>
        <dbReference type="EMBL" id="MDC7226662.1"/>
    </source>
</evidence>
<name>A0AAJ1IEW0_9SPIO</name>
<dbReference type="PIRSF" id="PIRSF019307">
    <property type="entry name" value="UCP019307"/>
    <property type="match status" value="1"/>
</dbReference>
<comment type="caution">
    <text evidence="2">The sequence shown here is derived from an EMBL/GenBank/DDBJ whole genome shotgun (WGS) entry which is preliminary data.</text>
</comment>
<dbReference type="CDD" id="cd02219">
    <property type="entry name" value="cupin_YjlB-like"/>
    <property type="match status" value="1"/>
</dbReference>
<dbReference type="EMBL" id="JAQQAL010000015">
    <property type="protein sequence ID" value="MDC7226662.1"/>
    <property type="molecule type" value="Genomic_DNA"/>
</dbReference>